<feature type="transmembrane region" description="Helical" evidence="1">
    <location>
        <begin position="186"/>
        <end position="207"/>
    </location>
</feature>
<keyword evidence="1" id="KW-0472">Membrane</keyword>
<accession>A0A367GM09</accession>
<feature type="transmembrane region" description="Helical" evidence="1">
    <location>
        <begin position="12"/>
        <end position="29"/>
    </location>
</feature>
<dbReference type="AlphaFoldDB" id="A0A367GM09"/>
<proteinExistence type="predicted"/>
<reference evidence="2 3" key="1">
    <citation type="submission" date="2018-05" db="EMBL/GenBank/DDBJ databases">
        <title>Mucilaginibacter hurinus sp. nov., isolated from briquette warehouse soil.</title>
        <authorList>
            <person name="Choi L."/>
        </authorList>
    </citation>
    <scope>NUCLEOTIDE SEQUENCE [LARGE SCALE GENOMIC DNA]</scope>
    <source>
        <strain evidence="2 3">ZR32</strain>
    </source>
</reference>
<feature type="transmembrane region" description="Helical" evidence="1">
    <location>
        <begin position="49"/>
        <end position="72"/>
    </location>
</feature>
<keyword evidence="3" id="KW-1185">Reference proteome</keyword>
<evidence type="ECO:0000256" key="1">
    <source>
        <dbReference type="SAM" id="Phobius"/>
    </source>
</evidence>
<gene>
    <name evidence="2" type="ORF">DJ568_14265</name>
</gene>
<protein>
    <submittedName>
        <fullName evidence="2">Uncharacterized protein</fullName>
    </submittedName>
</protein>
<sequence>MEQPVYKFKKRLWLCYVGITLSILLLFFRHDLPQPPFCIFNGFMCLHEVFPGITVGKLLLLITNISLFNINILPLQIEDERVERMRNYAFKYAFRLAVMGAISIGFFLPTKLNMLVYAIIIQGYYILLFRLCLYRDSKIVYKSEDAWRHHIDRSTKRFRIYLNIHFFAAMMTAMILSKVLSNPEVFWVVTLINIGVMVFVQTIYFCWRT</sequence>
<name>A0A367GM09_9SPHI</name>
<dbReference type="Proteomes" id="UP000253209">
    <property type="component" value="Unassembled WGS sequence"/>
</dbReference>
<keyword evidence="1" id="KW-0812">Transmembrane</keyword>
<evidence type="ECO:0000313" key="2">
    <source>
        <dbReference type="EMBL" id="RCH54048.1"/>
    </source>
</evidence>
<evidence type="ECO:0000313" key="3">
    <source>
        <dbReference type="Proteomes" id="UP000253209"/>
    </source>
</evidence>
<keyword evidence="1" id="KW-1133">Transmembrane helix</keyword>
<feature type="transmembrane region" description="Helical" evidence="1">
    <location>
        <begin position="92"/>
        <end position="108"/>
    </location>
</feature>
<dbReference type="EMBL" id="QGDC01000008">
    <property type="protein sequence ID" value="RCH54048.1"/>
    <property type="molecule type" value="Genomic_DNA"/>
</dbReference>
<feature type="transmembrane region" description="Helical" evidence="1">
    <location>
        <begin position="160"/>
        <end position="180"/>
    </location>
</feature>
<organism evidence="2 3">
    <name type="scientific">Mucilaginibacter hurinus</name>
    <dbReference type="NCBI Taxonomy" id="2201324"/>
    <lineage>
        <taxon>Bacteria</taxon>
        <taxon>Pseudomonadati</taxon>
        <taxon>Bacteroidota</taxon>
        <taxon>Sphingobacteriia</taxon>
        <taxon>Sphingobacteriales</taxon>
        <taxon>Sphingobacteriaceae</taxon>
        <taxon>Mucilaginibacter</taxon>
    </lineage>
</organism>
<feature type="transmembrane region" description="Helical" evidence="1">
    <location>
        <begin position="114"/>
        <end position="133"/>
    </location>
</feature>
<comment type="caution">
    <text evidence="2">The sequence shown here is derived from an EMBL/GenBank/DDBJ whole genome shotgun (WGS) entry which is preliminary data.</text>
</comment>